<dbReference type="Proteomes" id="UP000037460">
    <property type="component" value="Unassembled WGS sequence"/>
</dbReference>
<dbReference type="InterPro" id="IPR011009">
    <property type="entry name" value="Kinase-like_dom_sf"/>
</dbReference>
<dbReference type="EMBL" id="JWZX01002876">
    <property type="protein sequence ID" value="KOO26255.1"/>
    <property type="molecule type" value="Genomic_DNA"/>
</dbReference>
<dbReference type="OrthoDB" id="2605211at2759"/>
<organism evidence="1 2">
    <name type="scientific">Chrysochromulina tobinii</name>
    <dbReference type="NCBI Taxonomy" id="1460289"/>
    <lineage>
        <taxon>Eukaryota</taxon>
        <taxon>Haptista</taxon>
        <taxon>Haptophyta</taxon>
        <taxon>Prymnesiophyceae</taxon>
        <taxon>Prymnesiales</taxon>
        <taxon>Chrysochromulinaceae</taxon>
        <taxon>Chrysochromulina</taxon>
    </lineage>
</organism>
<sequence length="198" mass="20816">MLNVPGDPHSVHLIDFGISTRAEWSEGDVCMVDGDALEAEAVGASAGAIATDAANAELLENYCSLPVETIGYSGYLRLQTRAGTPAFASVRQQRGEEPHAREVDDIEALAYTLAYVAAGSLPWQDAPPETAVVWKQRLMTEGWDATFAVSSVADTLSCAGDAPSAKVAEALRALWAQVLACQGPGTSVDYEACLAALE</sequence>
<accession>A0A0M0JIE0</accession>
<reference evidence="2" key="1">
    <citation type="journal article" date="2015" name="PLoS Genet.">
        <title>Genome Sequence and Transcriptome Analyses of Chrysochromulina tobin: Metabolic Tools for Enhanced Algal Fitness in the Prominent Order Prymnesiales (Haptophyceae).</title>
        <authorList>
            <person name="Hovde B.T."/>
            <person name="Deodato C.R."/>
            <person name="Hunsperger H.M."/>
            <person name="Ryken S.A."/>
            <person name="Yost W."/>
            <person name="Jha R.K."/>
            <person name="Patterson J."/>
            <person name="Monnat R.J. Jr."/>
            <person name="Barlow S.B."/>
            <person name="Starkenburg S.R."/>
            <person name="Cattolico R.A."/>
        </authorList>
    </citation>
    <scope>NUCLEOTIDE SEQUENCE</scope>
    <source>
        <strain evidence="2">CCMP291</strain>
    </source>
</reference>
<evidence type="ECO:0000313" key="2">
    <source>
        <dbReference type="Proteomes" id="UP000037460"/>
    </source>
</evidence>
<evidence type="ECO:0000313" key="1">
    <source>
        <dbReference type="EMBL" id="KOO26255.1"/>
    </source>
</evidence>
<comment type="caution">
    <text evidence="1">The sequence shown here is derived from an EMBL/GenBank/DDBJ whole genome shotgun (WGS) entry which is preliminary data.</text>
</comment>
<protein>
    <recommendedName>
        <fullName evidence="3">Protein kinase domain-containing protein</fullName>
    </recommendedName>
</protein>
<proteinExistence type="predicted"/>
<evidence type="ECO:0008006" key="3">
    <source>
        <dbReference type="Google" id="ProtNLM"/>
    </source>
</evidence>
<gene>
    <name evidence="1" type="ORF">Ctob_003548</name>
</gene>
<dbReference type="SUPFAM" id="SSF56112">
    <property type="entry name" value="Protein kinase-like (PK-like)"/>
    <property type="match status" value="1"/>
</dbReference>
<dbReference type="Gene3D" id="1.10.510.10">
    <property type="entry name" value="Transferase(Phosphotransferase) domain 1"/>
    <property type="match status" value="1"/>
</dbReference>
<dbReference type="AlphaFoldDB" id="A0A0M0JIE0"/>
<name>A0A0M0JIE0_9EUKA</name>
<keyword evidence="2" id="KW-1185">Reference proteome</keyword>